<name>A0A934WYY6_9BACT</name>
<evidence type="ECO:0000256" key="2">
    <source>
        <dbReference type="ARBA" id="ARBA00022679"/>
    </source>
</evidence>
<protein>
    <submittedName>
        <fullName evidence="3">Glycosyltransferase family 9 protein</fullName>
    </submittedName>
</protein>
<proteinExistence type="predicted"/>
<evidence type="ECO:0000313" key="3">
    <source>
        <dbReference type="EMBL" id="MBK6265395.1"/>
    </source>
</evidence>
<dbReference type="AlphaFoldDB" id="A0A934WYY6"/>
<evidence type="ECO:0000313" key="4">
    <source>
        <dbReference type="Proteomes" id="UP000611723"/>
    </source>
</evidence>
<dbReference type="GO" id="GO:0008713">
    <property type="term" value="F:ADP-heptose-lipopolysaccharide heptosyltransferase activity"/>
    <property type="evidence" value="ECO:0007669"/>
    <property type="project" value="TreeGrafter"/>
</dbReference>
<evidence type="ECO:0000256" key="1">
    <source>
        <dbReference type="ARBA" id="ARBA00022676"/>
    </source>
</evidence>
<dbReference type="SUPFAM" id="SSF53756">
    <property type="entry name" value="UDP-Glycosyltransferase/glycogen phosphorylase"/>
    <property type="match status" value="1"/>
</dbReference>
<reference evidence="3" key="1">
    <citation type="submission" date="2021-01" db="EMBL/GenBank/DDBJ databases">
        <title>Marivirga aurantiaca sp. nov., isolated from intertidal surface sediments.</title>
        <authorList>
            <person name="Zhang M."/>
        </authorList>
    </citation>
    <scope>NUCLEOTIDE SEQUENCE</scope>
    <source>
        <strain evidence="3">S37H4</strain>
    </source>
</reference>
<comment type="caution">
    <text evidence="3">The sequence shown here is derived from an EMBL/GenBank/DDBJ whole genome shotgun (WGS) entry which is preliminary data.</text>
</comment>
<gene>
    <name evidence="3" type="ORF">JKA74_10135</name>
</gene>
<keyword evidence="2" id="KW-0808">Transferase</keyword>
<sequence length="368" mass="42410">MLWVKQNLKSISKKENKWPSQRLNSKNTHLKNVKKVLIIRFSSIGDIVLTTPVIRAVKLQMQDVEVHYCTKKQFSDMLENNPYVDKVHTLGDSLSGLVRELKAESFDFVIDLHNNLRTKIIKKRLGVPSKAFNKLNWEKWLMVNFKINKLPNTHIVERYMKAASPLGVKTDSFGLDYFIPEKDEVEKSWLPETHQKEYVAYVIGAQHNTKKLPVKRMIELCDKINKPIILVGGPDDVATAEEIVNFFERTEKSAPYEEKLLELGKKAHIFNACGKFNLNQSASLVKNATYVFSHDTGLMHIAAAFKKNIFSIWGNTIPMFGMYPYKTKFTVLENNKVNCRPCSKIGYQKCPKGHFNCMNKIVFDFYLP</sequence>
<dbReference type="GO" id="GO:0005829">
    <property type="term" value="C:cytosol"/>
    <property type="evidence" value="ECO:0007669"/>
    <property type="project" value="TreeGrafter"/>
</dbReference>
<dbReference type="Gene3D" id="3.40.50.2000">
    <property type="entry name" value="Glycogen Phosphorylase B"/>
    <property type="match status" value="2"/>
</dbReference>
<dbReference type="GO" id="GO:0009244">
    <property type="term" value="P:lipopolysaccharide core region biosynthetic process"/>
    <property type="evidence" value="ECO:0007669"/>
    <property type="project" value="TreeGrafter"/>
</dbReference>
<dbReference type="PANTHER" id="PTHR30160">
    <property type="entry name" value="TETRAACYLDISACCHARIDE 4'-KINASE-RELATED"/>
    <property type="match status" value="1"/>
</dbReference>
<keyword evidence="1" id="KW-0328">Glycosyltransferase</keyword>
<dbReference type="Proteomes" id="UP000611723">
    <property type="component" value="Unassembled WGS sequence"/>
</dbReference>
<dbReference type="CDD" id="cd03789">
    <property type="entry name" value="GT9_LPS_heptosyltransferase"/>
    <property type="match status" value="1"/>
</dbReference>
<dbReference type="EMBL" id="JAEQBW010000003">
    <property type="protein sequence ID" value="MBK6265395.1"/>
    <property type="molecule type" value="Genomic_DNA"/>
</dbReference>
<dbReference type="Pfam" id="PF01075">
    <property type="entry name" value="Glyco_transf_9"/>
    <property type="match status" value="1"/>
</dbReference>
<keyword evidence="4" id="KW-1185">Reference proteome</keyword>
<accession>A0A934WYY6</accession>
<dbReference type="PANTHER" id="PTHR30160:SF1">
    <property type="entry name" value="LIPOPOLYSACCHARIDE 1,2-N-ACETYLGLUCOSAMINETRANSFERASE-RELATED"/>
    <property type="match status" value="1"/>
</dbReference>
<dbReference type="InterPro" id="IPR002201">
    <property type="entry name" value="Glyco_trans_9"/>
</dbReference>
<organism evidence="3 4">
    <name type="scientific">Marivirga aurantiaca</name>
    <dbReference type="NCBI Taxonomy" id="2802615"/>
    <lineage>
        <taxon>Bacteria</taxon>
        <taxon>Pseudomonadati</taxon>
        <taxon>Bacteroidota</taxon>
        <taxon>Cytophagia</taxon>
        <taxon>Cytophagales</taxon>
        <taxon>Marivirgaceae</taxon>
        <taxon>Marivirga</taxon>
    </lineage>
</organism>
<dbReference type="InterPro" id="IPR051199">
    <property type="entry name" value="LPS_LOS_Heptosyltrfase"/>
</dbReference>